<proteinExistence type="predicted"/>
<dbReference type="AlphaFoldDB" id="A0A098LWG4"/>
<evidence type="ECO:0000313" key="2">
    <source>
        <dbReference type="Proteomes" id="UP000030184"/>
    </source>
</evidence>
<dbReference type="Proteomes" id="UP000030184">
    <property type="component" value="Unassembled WGS sequence"/>
</dbReference>
<evidence type="ECO:0000313" key="1">
    <source>
        <dbReference type="EMBL" id="GAL90732.1"/>
    </source>
</evidence>
<name>A0A098LWG4_9FLAO</name>
<gene>
    <name evidence="1" type="ORF">JCM19538_497</name>
</gene>
<organism evidence="1 2">
    <name type="scientific">Jejuia pallidilutea</name>
    <dbReference type="NCBI Taxonomy" id="504487"/>
    <lineage>
        <taxon>Bacteria</taxon>
        <taxon>Pseudomonadati</taxon>
        <taxon>Bacteroidota</taxon>
        <taxon>Flavobacteriia</taxon>
        <taxon>Flavobacteriales</taxon>
        <taxon>Flavobacteriaceae</taxon>
        <taxon>Jejuia</taxon>
    </lineage>
</organism>
<dbReference type="EMBL" id="BBNY01000076">
    <property type="protein sequence ID" value="GAL90732.1"/>
    <property type="molecule type" value="Genomic_DNA"/>
</dbReference>
<protein>
    <submittedName>
        <fullName evidence="1">Uncharacterized protein</fullName>
    </submittedName>
</protein>
<accession>A0A098LWG4</accession>
<comment type="caution">
    <text evidence="1">The sequence shown here is derived from an EMBL/GenBank/DDBJ whole genome shotgun (WGS) entry which is preliminary data.</text>
</comment>
<keyword evidence="2" id="KW-1185">Reference proteome</keyword>
<sequence length="52" mass="6239">MNTGIFVQWNLNEWLIVLNNYSSYNIKTYKLFYIINACPYPSSIVSKVYKKR</sequence>
<reference evidence="2" key="1">
    <citation type="journal article" date="2014" name="Genome Announc.">
        <title>Draft Genome Sequence of Marine Flavobacterium Jejuia pallidilutea Strain 11shimoA1 and Pigmentation Mutants.</title>
        <authorList>
            <person name="Takatani N."/>
            <person name="Nakanishi M."/>
            <person name="Meirelles P."/>
            <person name="Mino S."/>
            <person name="Suda W."/>
            <person name="Oshima K."/>
            <person name="Hattori M."/>
            <person name="Ohkuma M."/>
            <person name="Hosokawa M."/>
            <person name="Miyashita K."/>
            <person name="Thompson F.L."/>
            <person name="Niwa A."/>
            <person name="Sawabe T."/>
            <person name="Sawabe T."/>
        </authorList>
    </citation>
    <scope>NUCLEOTIDE SEQUENCE [LARGE SCALE GENOMIC DNA]</scope>
    <source>
        <strain evidence="2">JCM 19538</strain>
    </source>
</reference>